<protein>
    <submittedName>
        <fullName evidence="1">Uncharacterized protein</fullName>
    </submittedName>
</protein>
<evidence type="ECO:0000313" key="2">
    <source>
        <dbReference type="Proteomes" id="UP000605427"/>
    </source>
</evidence>
<sequence>MDICIYWLDEVEKEEIKWIFAFILQRAFLNCGRTFGSSDDAEIAQDCGSSYISFEGAEKERISLLNLIENKKTSRGR</sequence>
<accession>A0ABQ1ZNP1</accession>
<dbReference type="Proteomes" id="UP000605427">
    <property type="component" value="Unassembled WGS sequence"/>
</dbReference>
<proteinExistence type="predicted"/>
<reference evidence="2" key="1">
    <citation type="journal article" date="2019" name="Int. J. Syst. Evol. Microbiol.">
        <title>The Global Catalogue of Microorganisms (GCM) 10K type strain sequencing project: providing services to taxonomists for standard genome sequencing and annotation.</title>
        <authorList>
            <consortium name="The Broad Institute Genomics Platform"/>
            <consortium name="The Broad Institute Genome Sequencing Center for Infectious Disease"/>
            <person name="Wu L."/>
            <person name="Ma J."/>
        </authorList>
    </citation>
    <scope>NUCLEOTIDE SEQUENCE [LARGE SCALE GENOMIC DNA]</scope>
    <source>
        <strain evidence="2">CCM 8702</strain>
    </source>
</reference>
<comment type="caution">
    <text evidence="1">The sequence shown here is derived from an EMBL/GenBank/DDBJ whole genome shotgun (WGS) entry which is preliminary data.</text>
</comment>
<keyword evidence="2" id="KW-1185">Reference proteome</keyword>
<gene>
    <name evidence="1" type="ORF">GCM10007362_05580</name>
</gene>
<organism evidence="1 2">
    <name type="scientific">Saccharibacillus endophyticus</name>
    <dbReference type="NCBI Taxonomy" id="2060666"/>
    <lineage>
        <taxon>Bacteria</taxon>
        <taxon>Bacillati</taxon>
        <taxon>Bacillota</taxon>
        <taxon>Bacilli</taxon>
        <taxon>Bacillales</taxon>
        <taxon>Paenibacillaceae</taxon>
        <taxon>Saccharibacillus</taxon>
    </lineage>
</organism>
<dbReference type="EMBL" id="BMDD01000001">
    <property type="protein sequence ID" value="GGH69967.1"/>
    <property type="molecule type" value="Genomic_DNA"/>
</dbReference>
<name>A0ABQ1ZNP1_9BACL</name>
<evidence type="ECO:0000313" key="1">
    <source>
        <dbReference type="EMBL" id="GGH69967.1"/>
    </source>
</evidence>